<dbReference type="Pfam" id="PF00400">
    <property type="entry name" value="WD40"/>
    <property type="match status" value="3"/>
</dbReference>
<keyword evidence="1 3" id="KW-0853">WD repeat</keyword>
<dbReference type="InterPro" id="IPR001680">
    <property type="entry name" value="WD40_rpt"/>
</dbReference>
<evidence type="ECO:0000256" key="2">
    <source>
        <dbReference type="ARBA" id="ARBA00022737"/>
    </source>
</evidence>
<sequence length="339" mass="37177">MRQLRSFWTAANPSRHLAPAALGWNLVTSLVSGLEPAARGQLGLSNPSLSHPRPVLCVTFGSSSNVAYSGGLDRRIREWNLETGECRVLGKHDDAVSSLAWIPEHNLLVSGSWDRTLKIWDPSAEEPLRSTSSMPERIYNIVYTPATAKVLVSMAHRHVSVYGTYELANAAKEGREAKPDHTRESALKMLTRAVAPMADGKGWASASIEGRIAVEYFDPDPSAQAMKYAFRAHRATVNGQEQVYPINALAYHPIHNTFASGGSDGVLSVWDHSAKKRMRLYPSYPTAISALAFSPDGTKLAIGVSYEHDNAVSSPEDQTRVLLLLKETIMDECKPKARQ</sequence>
<dbReference type="Proteomes" id="UP000006757">
    <property type="component" value="Unassembled WGS sequence"/>
</dbReference>
<dbReference type="eggNOG" id="KOG1036">
    <property type="taxonomic scope" value="Eukaryota"/>
</dbReference>
<evidence type="ECO:0000313" key="5">
    <source>
        <dbReference type="Proteomes" id="UP000006757"/>
    </source>
</evidence>
<dbReference type="HOGENOM" id="CLU_038526_0_0_1"/>
<dbReference type="InParanoid" id="K1VX30"/>
<dbReference type="AlphaFoldDB" id="K1VX30"/>
<proteinExistence type="predicted"/>
<dbReference type="InterPro" id="IPR015943">
    <property type="entry name" value="WD40/YVTN_repeat-like_dom_sf"/>
</dbReference>
<name>K1VX30_TRIAC</name>
<evidence type="ECO:0000313" key="4">
    <source>
        <dbReference type="EMBL" id="EKD05066.1"/>
    </source>
</evidence>
<feature type="repeat" description="WD" evidence="3">
    <location>
        <begin position="246"/>
        <end position="280"/>
    </location>
</feature>
<gene>
    <name evidence="4" type="ORF">A1Q2_00610</name>
</gene>
<reference evidence="4 5" key="1">
    <citation type="journal article" date="2012" name="Eukaryot. Cell">
        <title>Genome sequence of the Trichosporon asahii environmental strain CBS 8904.</title>
        <authorList>
            <person name="Yang R.Y."/>
            <person name="Li H.T."/>
            <person name="Zhu H."/>
            <person name="Zhou G.P."/>
            <person name="Wang M."/>
            <person name="Wang L."/>
        </authorList>
    </citation>
    <scope>NUCLEOTIDE SEQUENCE [LARGE SCALE GENOMIC DNA]</scope>
    <source>
        <strain evidence="4 5">CBS 8904</strain>
    </source>
</reference>
<evidence type="ECO:0000256" key="1">
    <source>
        <dbReference type="ARBA" id="ARBA00022574"/>
    </source>
</evidence>
<dbReference type="PRINTS" id="PR00320">
    <property type="entry name" value="GPROTEINBRPT"/>
</dbReference>
<dbReference type="SMART" id="SM00320">
    <property type="entry name" value="WD40"/>
    <property type="match status" value="3"/>
</dbReference>
<dbReference type="EMBL" id="AMBO01000146">
    <property type="protein sequence ID" value="EKD05066.1"/>
    <property type="molecule type" value="Genomic_DNA"/>
</dbReference>
<feature type="repeat" description="WD" evidence="3">
    <location>
        <begin position="48"/>
        <end position="89"/>
    </location>
</feature>
<protein>
    <submittedName>
        <fullName evidence="4">Poly(A)+ rna export protein</fullName>
    </submittedName>
</protein>
<dbReference type="PROSITE" id="PS50294">
    <property type="entry name" value="WD_REPEATS_REGION"/>
    <property type="match status" value="2"/>
</dbReference>
<dbReference type="PROSITE" id="PS50082">
    <property type="entry name" value="WD_REPEATS_2"/>
    <property type="match status" value="3"/>
</dbReference>
<comment type="caution">
    <text evidence="4">The sequence shown here is derived from an EMBL/GenBank/DDBJ whole genome shotgun (WGS) entry which is preliminary data.</text>
</comment>
<accession>K1VX30</accession>
<feature type="repeat" description="WD" evidence="3">
    <location>
        <begin position="89"/>
        <end position="130"/>
    </location>
</feature>
<dbReference type="PANTHER" id="PTHR10971">
    <property type="entry name" value="MRNA EXPORT FACTOR AND BUB3"/>
    <property type="match status" value="1"/>
</dbReference>
<keyword evidence="5" id="KW-1185">Reference proteome</keyword>
<evidence type="ECO:0000256" key="3">
    <source>
        <dbReference type="PROSITE-ProRule" id="PRU00221"/>
    </source>
</evidence>
<keyword evidence="2" id="KW-0677">Repeat</keyword>
<dbReference type="OMA" id="WDSTLHI"/>
<dbReference type="InterPro" id="IPR020472">
    <property type="entry name" value="WD40_PAC1"/>
</dbReference>
<dbReference type="STRING" id="1220162.K1VX30"/>
<dbReference type="OrthoDB" id="10262475at2759"/>
<dbReference type="InterPro" id="IPR036322">
    <property type="entry name" value="WD40_repeat_dom_sf"/>
</dbReference>
<dbReference type="SUPFAM" id="SSF50978">
    <property type="entry name" value="WD40 repeat-like"/>
    <property type="match status" value="1"/>
</dbReference>
<dbReference type="Gene3D" id="2.130.10.10">
    <property type="entry name" value="YVTN repeat-like/Quinoprotein amine dehydrogenase"/>
    <property type="match status" value="1"/>
</dbReference>
<organism evidence="4 5">
    <name type="scientific">Trichosporon asahii var. asahii (strain CBS 8904)</name>
    <name type="common">Yeast</name>
    <dbReference type="NCBI Taxonomy" id="1220162"/>
    <lineage>
        <taxon>Eukaryota</taxon>
        <taxon>Fungi</taxon>
        <taxon>Dikarya</taxon>
        <taxon>Basidiomycota</taxon>
        <taxon>Agaricomycotina</taxon>
        <taxon>Tremellomycetes</taxon>
        <taxon>Trichosporonales</taxon>
        <taxon>Trichosporonaceae</taxon>
        <taxon>Trichosporon</taxon>
    </lineage>
</organism>